<dbReference type="Proteomes" id="UP000265926">
    <property type="component" value="Unassembled WGS sequence"/>
</dbReference>
<evidence type="ECO:0000313" key="2">
    <source>
        <dbReference type="Proteomes" id="UP000265926"/>
    </source>
</evidence>
<comment type="caution">
    <text evidence="1">The sequence shown here is derived from an EMBL/GenBank/DDBJ whole genome shotgun (WGS) entry which is preliminary data.</text>
</comment>
<sequence length="431" mass="50123">MNTPFNMPEEFLQYIWENRLFESENIETCSGEALEIIHQGKRNTDSGPDFFNARIKLGDTVWAGNIEIHVKASDWNKHLHQNDKAYDNVVLHVVETYDTEIARTNGETIPTLVLTYPEYLRNNYQSLLDAKTWIACENRFHRIDPILLQLGFNRLMIGRLESKTEAILARLQLNNNDWNETFYQVLARSFGFKVNAVPFELLARSLPASLLAKHKNNLFQLEALLFGNSGLLNNQLLGDDYYLKLRKEYSFLYKKYELKAIESHLWKFLRLRPVNFPPVRISQLAALFHRSESLFSNIIEMESLSELYTLFRVKASEYWDTHYNFNKASKSQQAKELGETSIQVLIINVVIPFLFVYGEKQNKNHLKNRALEFLEQLPPEVNSIVAKWAELGIKARSAFETQALLQLKNNYCETKKCLNCQVGVKLVSERE</sequence>
<dbReference type="Pfam" id="PF11013">
    <property type="entry name" value="DUF2851"/>
    <property type="match status" value="1"/>
</dbReference>
<accession>A0A399SRY3</accession>
<dbReference type="InterPro" id="IPR021272">
    <property type="entry name" value="DUF2851"/>
</dbReference>
<keyword evidence="2" id="KW-1185">Reference proteome</keyword>
<dbReference type="AlphaFoldDB" id="A0A399SRY3"/>
<dbReference type="OrthoDB" id="1005072at2"/>
<evidence type="ECO:0000313" key="1">
    <source>
        <dbReference type="EMBL" id="RIJ46836.1"/>
    </source>
</evidence>
<gene>
    <name evidence="1" type="ORF">D1614_16875</name>
</gene>
<proteinExistence type="predicted"/>
<reference evidence="1 2" key="1">
    <citation type="submission" date="2018-08" db="EMBL/GenBank/DDBJ databases">
        <title>Pallidiluteibacterium maritimus gen. nov., sp. nov., isolated from coastal sediment.</title>
        <authorList>
            <person name="Zhou L.Y."/>
        </authorList>
    </citation>
    <scope>NUCLEOTIDE SEQUENCE [LARGE SCALE GENOMIC DNA]</scope>
    <source>
        <strain evidence="1 2">XSD2</strain>
    </source>
</reference>
<dbReference type="RefSeq" id="WP_119439152.1">
    <property type="nucleotide sequence ID" value="NZ_QWGR01000011.1"/>
</dbReference>
<name>A0A399SRY3_9BACT</name>
<protein>
    <submittedName>
        <fullName evidence="1">DUF2851 family protein</fullName>
    </submittedName>
</protein>
<dbReference type="EMBL" id="QWGR01000011">
    <property type="protein sequence ID" value="RIJ46836.1"/>
    <property type="molecule type" value="Genomic_DNA"/>
</dbReference>
<organism evidence="1 2">
    <name type="scientific">Maribellus luteus</name>
    <dbReference type="NCBI Taxonomy" id="2305463"/>
    <lineage>
        <taxon>Bacteria</taxon>
        <taxon>Pseudomonadati</taxon>
        <taxon>Bacteroidota</taxon>
        <taxon>Bacteroidia</taxon>
        <taxon>Marinilabiliales</taxon>
        <taxon>Prolixibacteraceae</taxon>
        <taxon>Maribellus</taxon>
    </lineage>
</organism>